<keyword evidence="4" id="KW-1134">Transmembrane beta strand</keyword>
<proteinExistence type="inferred from homology"/>
<feature type="coiled-coil region" evidence="8">
    <location>
        <begin position="352"/>
        <end position="379"/>
    </location>
</feature>
<evidence type="ECO:0000256" key="7">
    <source>
        <dbReference type="ARBA" id="ARBA00023237"/>
    </source>
</evidence>
<dbReference type="GO" id="GO:0015562">
    <property type="term" value="F:efflux transmembrane transporter activity"/>
    <property type="evidence" value="ECO:0007669"/>
    <property type="project" value="InterPro"/>
</dbReference>
<dbReference type="GO" id="GO:0015288">
    <property type="term" value="F:porin activity"/>
    <property type="evidence" value="ECO:0007669"/>
    <property type="project" value="TreeGrafter"/>
</dbReference>
<dbReference type="Gene3D" id="1.20.1600.10">
    <property type="entry name" value="Outer membrane efflux proteins (OEP)"/>
    <property type="match status" value="1"/>
</dbReference>
<dbReference type="Proteomes" id="UP000252733">
    <property type="component" value="Unassembled WGS sequence"/>
</dbReference>
<dbReference type="PANTHER" id="PTHR30026">
    <property type="entry name" value="OUTER MEMBRANE PROTEIN TOLC"/>
    <property type="match status" value="1"/>
</dbReference>
<keyword evidence="9" id="KW-0732">Signal</keyword>
<evidence type="ECO:0000256" key="3">
    <source>
        <dbReference type="ARBA" id="ARBA00022448"/>
    </source>
</evidence>
<feature type="chain" id="PRO_5016711435" evidence="9">
    <location>
        <begin position="21"/>
        <end position="438"/>
    </location>
</feature>
<dbReference type="EMBL" id="QPIZ01000002">
    <property type="protein sequence ID" value="RCW38870.1"/>
    <property type="molecule type" value="Genomic_DNA"/>
</dbReference>
<evidence type="ECO:0000256" key="6">
    <source>
        <dbReference type="ARBA" id="ARBA00023136"/>
    </source>
</evidence>
<evidence type="ECO:0000256" key="8">
    <source>
        <dbReference type="SAM" id="Coils"/>
    </source>
</evidence>
<feature type="signal peptide" evidence="9">
    <location>
        <begin position="1"/>
        <end position="20"/>
    </location>
</feature>
<dbReference type="RefSeq" id="WP_258861546.1">
    <property type="nucleotide sequence ID" value="NZ_QPIZ01000002.1"/>
</dbReference>
<evidence type="ECO:0000256" key="5">
    <source>
        <dbReference type="ARBA" id="ARBA00022692"/>
    </source>
</evidence>
<evidence type="ECO:0000313" key="10">
    <source>
        <dbReference type="EMBL" id="RCW38870.1"/>
    </source>
</evidence>
<dbReference type="SUPFAM" id="SSF56954">
    <property type="entry name" value="Outer membrane efflux proteins (OEP)"/>
    <property type="match status" value="1"/>
</dbReference>
<dbReference type="AlphaFoldDB" id="A0A368VF17"/>
<keyword evidence="3" id="KW-0813">Transport</keyword>
<dbReference type="Pfam" id="PF02321">
    <property type="entry name" value="OEP"/>
    <property type="match status" value="2"/>
</dbReference>
<keyword evidence="8" id="KW-0175">Coiled coil</keyword>
<name>A0A368VF17_9BACT</name>
<evidence type="ECO:0000256" key="9">
    <source>
        <dbReference type="SAM" id="SignalP"/>
    </source>
</evidence>
<evidence type="ECO:0000313" key="11">
    <source>
        <dbReference type="Proteomes" id="UP000252733"/>
    </source>
</evidence>
<dbReference type="InterPro" id="IPR051906">
    <property type="entry name" value="TolC-like"/>
</dbReference>
<evidence type="ECO:0000256" key="4">
    <source>
        <dbReference type="ARBA" id="ARBA00022452"/>
    </source>
</evidence>
<keyword evidence="7" id="KW-0998">Cell outer membrane</keyword>
<dbReference type="GO" id="GO:1990281">
    <property type="term" value="C:efflux pump complex"/>
    <property type="evidence" value="ECO:0007669"/>
    <property type="project" value="TreeGrafter"/>
</dbReference>
<accession>A0A368VF17</accession>
<organism evidence="10 11">
    <name type="scientific">Marinilabilia salmonicolor</name>
    <dbReference type="NCBI Taxonomy" id="989"/>
    <lineage>
        <taxon>Bacteria</taxon>
        <taxon>Pseudomonadati</taxon>
        <taxon>Bacteroidota</taxon>
        <taxon>Bacteroidia</taxon>
        <taxon>Marinilabiliales</taxon>
        <taxon>Marinilabiliaceae</taxon>
        <taxon>Marinilabilia</taxon>
    </lineage>
</organism>
<comment type="similarity">
    <text evidence="2">Belongs to the outer membrane factor (OMF) (TC 1.B.17) family.</text>
</comment>
<evidence type="ECO:0000256" key="1">
    <source>
        <dbReference type="ARBA" id="ARBA00004442"/>
    </source>
</evidence>
<gene>
    <name evidence="10" type="ORF">DFO77_10224</name>
</gene>
<evidence type="ECO:0000256" key="2">
    <source>
        <dbReference type="ARBA" id="ARBA00007613"/>
    </source>
</evidence>
<comment type="caution">
    <text evidence="10">The sequence shown here is derived from an EMBL/GenBank/DDBJ whole genome shotgun (WGS) entry which is preliminary data.</text>
</comment>
<sequence>MLKKTIYIALISLLPVTAISQTPVTLQECREEALSNNKKVQTSLLQVQKAEAAKKEATTAYLPTIDGSANAIFIPDLEELRQFGIEKDNLQLYQAQISAQQPIYAGGKIRLANKMASKGVQMAENAREKQQADILLETDEAYWQLFAMQEQQKVVKRFTEALDSLEEQLQATYDLGITPKSELLKVTVRKNDAEMTALEVNNAIRLLQMNLAHIIGRSVNAELLATTNPGTNQKDKISPDVSEISGGVDSRPEINILENQAQIKNLEKKVTRADYLPQLGAQVSYGYLEAPDIAPGSWNINAAAQLSVPVFHWREKKHKMQQAEINEQMAILELENTRELVTLEISQARLKLEEGLERIQLARKSLDEASETLSEVEISYNAELNTITDLLNARVAHQRSEASLVKALSDYEVLKTKWLKAIGQLNAGSEAQQNNEKF</sequence>
<comment type="subcellular location">
    <subcellularLocation>
        <location evidence="1">Cell outer membrane</location>
    </subcellularLocation>
</comment>
<feature type="coiled-coil region" evidence="8">
    <location>
        <begin position="148"/>
        <end position="175"/>
    </location>
</feature>
<protein>
    <submittedName>
        <fullName evidence="10">Outer membrane protein TolC</fullName>
    </submittedName>
</protein>
<dbReference type="PANTHER" id="PTHR30026:SF20">
    <property type="entry name" value="OUTER MEMBRANE PROTEIN TOLC"/>
    <property type="match status" value="1"/>
</dbReference>
<reference evidence="10 11" key="1">
    <citation type="submission" date="2018-07" db="EMBL/GenBank/DDBJ databases">
        <title>Freshwater and sediment microbial communities from various areas in North America, analyzing microbe dynamics in response to fracking.</title>
        <authorList>
            <person name="Lamendella R."/>
        </authorList>
    </citation>
    <scope>NUCLEOTIDE SEQUENCE [LARGE SCALE GENOMIC DNA]</scope>
    <source>
        <strain evidence="10 11">160A</strain>
    </source>
</reference>
<keyword evidence="6" id="KW-0472">Membrane</keyword>
<dbReference type="InterPro" id="IPR003423">
    <property type="entry name" value="OMP_efflux"/>
</dbReference>
<keyword evidence="11" id="KW-1185">Reference proteome</keyword>
<dbReference type="GO" id="GO:0009279">
    <property type="term" value="C:cell outer membrane"/>
    <property type="evidence" value="ECO:0007669"/>
    <property type="project" value="UniProtKB-SubCell"/>
</dbReference>
<keyword evidence="5" id="KW-0812">Transmembrane</keyword>